<gene>
    <name evidence="1" type="ORF">G3576_14945</name>
</gene>
<proteinExistence type="predicted"/>
<name>A0A6M1LLU4_9PROT</name>
<dbReference type="Proteomes" id="UP000475385">
    <property type="component" value="Unassembled WGS sequence"/>
</dbReference>
<protein>
    <recommendedName>
        <fullName evidence="3">Flagellar biosynthesis regulatory protein FlaF</fullName>
    </recommendedName>
</protein>
<dbReference type="RefSeq" id="WP_164695215.1">
    <property type="nucleotide sequence ID" value="NZ_JAAIKB010000005.1"/>
</dbReference>
<evidence type="ECO:0008006" key="3">
    <source>
        <dbReference type="Google" id="ProtNLM"/>
    </source>
</evidence>
<organism evidence="1 2">
    <name type="scientific">Falsiroseomonas algicola</name>
    <dbReference type="NCBI Taxonomy" id="2716930"/>
    <lineage>
        <taxon>Bacteria</taxon>
        <taxon>Pseudomonadati</taxon>
        <taxon>Pseudomonadota</taxon>
        <taxon>Alphaproteobacteria</taxon>
        <taxon>Acetobacterales</taxon>
        <taxon>Roseomonadaceae</taxon>
        <taxon>Falsiroseomonas</taxon>
    </lineage>
</organism>
<keyword evidence="2" id="KW-1185">Reference proteome</keyword>
<evidence type="ECO:0000313" key="1">
    <source>
        <dbReference type="EMBL" id="NGM21318.1"/>
    </source>
</evidence>
<evidence type="ECO:0000313" key="2">
    <source>
        <dbReference type="Proteomes" id="UP000475385"/>
    </source>
</evidence>
<dbReference type="AlphaFoldDB" id="A0A6M1LLU4"/>
<comment type="caution">
    <text evidence="1">The sequence shown here is derived from an EMBL/GenBank/DDBJ whole genome shotgun (WGS) entry which is preliminary data.</text>
</comment>
<sequence length="135" mass="14575">MSAARYAATQNAHAHPRDIELRAFRYVNGLMAAATDTRSRAVALEKVHRLWSILISDLGSPGNKLPPALRGQLISLGLWAQRETDRRLDDGGSLDPLMALHRDLIEALEAQRALPAAPAPAKAPGTVLHFVPGMA</sequence>
<dbReference type="Pfam" id="PF07309">
    <property type="entry name" value="FlaF"/>
    <property type="match status" value="1"/>
</dbReference>
<reference evidence="1 2" key="1">
    <citation type="submission" date="2020-03" db="EMBL/GenBank/DDBJ databases">
        <title>Roseomonas stagni sp. nov., isolated from pond water in Japan.</title>
        <authorList>
            <person name="Furuhata K."/>
            <person name="Miyamoto H."/>
            <person name="Goto K."/>
        </authorList>
    </citation>
    <scope>NUCLEOTIDE SEQUENCE [LARGE SCALE GENOMIC DNA]</scope>
    <source>
        <strain evidence="1 2">PeD5</strain>
    </source>
</reference>
<dbReference type="InterPro" id="IPR010845">
    <property type="entry name" value="FlaF"/>
</dbReference>
<accession>A0A6M1LLU4</accession>
<dbReference type="GO" id="GO:0044781">
    <property type="term" value="P:bacterial-type flagellum organization"/>
    <property type="evidence" value="ECO:0007669"/>
    <property type="project" value="InterPro"/>
</dbReference>
<dbReference type="EMBL" id="JAAIKB010000005">
    <property type="protein sequence ID" value="NGM21318.1"/>
    <property type="molecule type" value="Genomic_DNA"/>
</dbReference>